<protein>
    <submittedName>
        <fullName evidence="2">Arginase</fullName>
    </submittedName>
</protein>
<keyword evidence="1" id="KW-1185">Reference proteome</keyword>
<name>A0A915AAW5_PARUN</name>
<proteinExistence type="predicted"/>
<evidence type="ECO:0000313" key="2">
    <source>
        <dbReference type="WBParaSite" id="PgR004_g115_t01"/>
    </source>
</evidence>
<accession>A0A915AAW5</accession>
<sequence>TELVEFLPRFDKRRRTEQLIVRIIEAIYGNKFSRSCMYASSDQLPRISICFKKLEKSLL</sequence>
<dbReference type="Proteomes" id="UP000887569">
    <property type="component" value="Unplaced"/>
</dbReference>
<reference evidence="2" key="1">
    <citation type="submission" date="2022-11" db="UniProtKB">
        <authorList>
            <consortium name="WormBaseParasite"/>
        </authorList>
    </citation>
    <scope>IDENTIFICATION</scope>
</reference>
<dbReference type="AlphaFoldDB" id="A0A915AAW5"/>
<dbReference type="WBParaSite" id="PgR004_g115_t01">
    <property type="protein sequence ID" value="PgR004_g115_t01"/>
    <property type="gene ID" value="PgR004_g115"/>
</dbReference>
<evidence type="ECO:0000313" key="1">
    <source>
        <dbReference type="Proteomes" id="UP000887569"/>
    </source>
</evidence>
<organism evidence="1 2">
    <name type="scientific">Parascaris univalens</name>
    <name type="common">Nematode worm</name>
    <dbReference type="NCBI Taxonomy" id="6257"/>
    <lineage>
        <taxon>Eukaryota</taxon>
        <taxon>Metazoa</taxon>
        <taxon>Ecdysozoa</taxon>
        <taxon>Nematoda</taxon>
        <taxon>Chromadorea</taxon>
        <taxon>Rhabditida</taxon>
        <taxon>Spirurina</taxon>
        <taxon>Ascaridomorpha</taxon>
        <taxon>Ascaridoidea</taxon>
        <taxon>Ascarididae</taxon>
        <taxon>Parascaris</taxon>
    </lineage>
</organism>